<sequence>MIEPLSWIAQVPTGLIAGMAAGLLHFSTLHESVRLLTSGRMSRAFAAQGARFGLLLVVLFVLAKLGPWTLLCSAPGMLVGRSIVLHRLRQETS</sequence>
<accession>A0A1I3Q2A1</accession>
<evidence type="ECO:0000256" key="1">
    <source>
        <dbReference type="SAM" id="Phobius"/>
    </source>
</evidence>
<keyword evidence="3" id="KW-1185">Reference proteome</keyword>
<dbReference type="STRING" id="420953.SAMN05192543_106170"/>
<protein>
    <submittedName>
        <fullName evidence="2">N-ATPase, AtpR subunit</fullName>
    </submittedName>
</protein>
<dbReference type="EMBL" id="FOQU01000006">
    <property type="protein sequence ID" value="SFJ27587.1"/>
    <property type="molecule type" value="Genomic_DNA"/>
</dbReference>
<dbReference type="OrthoDB" id="9135681at2"/>
<evidence type="ECO:0000313" key="2">
    <source>
        <dbReference type="EMBL" id="SFJ27587.1"/>
    </source>
</evidence>
<reference evidence="2 3" key="1">
    <citation type="submission" date="2016-10" db="EMBL/GenBank/DDBJ databases">
        <authorList>
            <person name="de Groot N.N."/>
        </authorList>
    </citation>
    <scope>NUCLEOTIDE SEQUENCE [LARGE SCALE GENOMIC DNA]</scope>
    <source>
        <strain evidence="2 3">LMG 23650</strain>
    </source>
</reference>
<feature type="transmembrane region" description="Helical" evidence="1">
    <location>
        <begin position="44"/>
        <end position="62"/>
    </location>
</feature>
<dbReference type="Pfam" id="PF12966">
    <property type="entry name" value="AtpR"/>
    <property type="match status" value="1"/>
</dbReference>
<dbReference type="RefSeq" id="WP_143098111.1">
    <property type="nucleotide sequence ID" value="NZ_CP041743.1"/>
</dbReference>
<evidence type="ECO:0000313" key="3">
    <source>
        <dbReference type="Proteomes" id="UP000199548"/>
    </source>
</evidence>
<dbReference type="AlphaFoldDB" id="A0A1I3Q2A1"/>
<organism evidence="2 3">
    <name type="scientific">Paraburkholderia megapolitana</name>
    <dbReference type="NCBI Taxonomy" id="420953"/>
    <lineage>
        <taxon>Bacteria</taxon>
        <taxon>Pseudomonadati</taxon>
        <taxon>Pseudomonadota</taxon>
        <taxon>Betaproteobacteria</taxon>
        <taxon>Burkholderiales</taxon>
        <taxon>Burkholderiaceae</taxon>
        <taxon>Paraburkholderia</taxon>
    </lineage>
</organism>
<dbReference type="Proteomes" id="UP000199548">
    <property type="component" value="Unassembled WGS sequence"/>
</dbReference>
<proteinExistence type="predicted"/>
<gene>
    <name evidence="2" type="ORF">SAMN05192543_106170</name>
</gene>
<feature type="transmembrane region" description="Helical" evidence="1">
    <location>
        <begin position="6"/>
        <end position="24"/>
    </location>
</feature>
<keyword evidence="1" id="KW-0472">Membrane</keyword>
<dbReference type="InterPro" id="IPR017581">
    <property type="entry name" value="AtpR-like"/>
</dbReference>
<keyword evidence="1" id="KW-1133">Transmembrane helix</keyword>
<name>A0A1I3Q2A1_9BURK</name>
<keyword evidence="1" id="KW-0812">Transmembrane</keyword>